<keyword evidence="2" id="KW-0539">Nucleus</keyword>
<comment type="subcellular location">
    <subcellularLocation>
        <location evidence="1">Nucleus</location>
    </subcellularLocation>
</comment>
<comment type="caution">
    <text evidence="4">The sequence shown here is derived from an EMBL/GenBank/DDBJ whole genome shotgun (WGS) entry which is preliminary data.</text>
</comment>
<organism evidence="4 5">
    <name type="scientific">Cirrhinus mrigala</name>
    <name type="common">Mrigala</name>
    <dbReference type="NCBI Taxonomy" id="683832"/>
    <lineage>
        <taxon>Eukaryota</taxon>
        <taxon>Metazoa</taxon>
        <taxon>Chordata</taxon>
        <taxon>Craniata</taxon>
        <taxon>Vertebrata</taxon>
        <taxon>Euteleostomi</taxon>
        <taxon>Actinopterygii</taxon>
        <taxon>Neopterygii</taxon>
        <taxon>Teleostei</taxon>
        <taxon>Ostariophysi</taxon>
        <taxon>Cypriniformes</taxon>
        <taxon>Cyprinidae</taxon>
        <taxon>Labeoninae</taxon>
        <taxon>Labeonini</taxon>
        <taxon>Cirrhinus</taxon>
    </lineage>
</organism>
<dbReference type="PANTHER" id="PTHR45623">
    <property type="entry name" value="CHROMODOMAIN-HELICASE-DNA-BINDING PROTEIN 3-RELATED-RELATED"/>
    <property type="match status" value="1"/>
</dbReference>
<evidence type="ECO:0000256" key="1">
    <source>
        <dbReference type="ARBA" id="ARBA00004123"/>
    </source>
</evidence>
<dbReference type="InterPro" id="IPR014001">
    <property type="entry name" value="Helicase_ATP-bd"/>
</dbReference>
<dbReference type="AlphaFoldDB" id="A0ABD0Q6Q4"/>
<dbReference type="Gene3D" id="3.40.50.10810">
    <property type="entry name" value="Tandem AAA-ATPase domain"/>
    <property type="match status" value="1"/>
</dbReference>
<dbReference type="PROSITE" id="PS51192">
    <property type="entry name" value="HELICASE_ATP_BIND_1"/>
    <property type="match status" value="1"/>
</dbReference>
<protein>
    <recommendedName>
        <fullName evidence="3">Helicase ATP-binding domain-containing protein</fullName>
    </recommendedName>
</protein>
<dbReference type="InterPro" id="IPR027417">
    <property type="entry name" value="P-loop_NTPase"/>
</dbReference>
<proteinExistence type="predicted"/>
<reference evidence="4 5" key="1">
    <citation type="submission" date="2024-05" db="EMBL/GenBank/DDBJ databases">
        <title>Genome sequencing and assembly of Indian major carp, Cirrhinus mrigala (Hamilton, 1822).</title>
        <authorList>
            <person name="Mohindra V."/>
            <person name="Chowdhury L.M."/>
            <person name="Lal K."/>
            <person name="Jena J.K."/>
        </authorList>
    </citation>
    <scope>NUCLEOTIDE SEQUENCE [LARGE SCALE GENOMIC DNA]</scope>
    <source>
        <strain evidence="4">CM1030</strain>
        <tissue evidence="4">Blood</tissue>
    </source>
</reference>
<feature type="non-terminal residue" evidence="4">
    <location>
        <position position="1"/>
    </location>
</feature>
<dbReference type="Pfam" id="PF00176">
    <property type="entry name" value="SNF2-rel_dom"/>
    <property type="match status" value="1"/>
</dbReference>
<dbReference type="EMBL" id="JAMKFB020000010">
    <property type="protein sequence ID" value="KAL0181889.1"/>
    <property type="molecule type" value="Genomic_DNA"/>
</dbReference>
<evidence type="ECO:0000313" key="5">
    <source>
        <dbReference type="Proteomes" id="UP001529510"/>
    </source>
</evidence>
<name>A0ABD0Q6Q4_CIRMR</name>
<feature type="domain" description="Helicase ATP-binding" evidence="3">
    <location>
        <begin position="1"/>
        <end position="99"/>
    </location>
</feature>
<evidence type="ECO:0000313" key="4">
    <source>
        <dbReference type="EMBL" id="KAL0181889.1"/>
    </source>
</evidence>
<dbReference type="InterPro" id="IPR000330">
    <property type="entry name" value="SNF2_N"/>
</dbReference>
<sequence length="99" mass="11689">CILADEMGLGKTIQTISFLNYLFHEHQLYGPFLLVVPLSTLTSWQREIQLWAPLMNVVVYLGDINSRNMIRTHEWMHPQTKRLKFNVLLTTYEILLKDK</sequence>
<dbReference type="PANTHER" id="PTHR45623:SF7">
    <property type="entry name" value="CHROMODOMAIN-HELICASE-DNA-BINDING PROTEIN 1"/>
    <property type="match status" value="1"/>
</dbReference>
<feature type="non-terminal residue" evidence="4">
    <location>
        <position position="99"/>
    </location>
</feature>
<evidence type="ECO:0000256" key="2">
    <source>
        <dbReference type="ARBA" id="ARBA00023242"/>
    </source>
</evidence>
<dbReference type="SUPFAM" id="SSF52540">
    <property type="entry name" value="P-loop containing nucleoside triphosphate hydrolases"/>
    <property type="match status" value="1"/>
</dbReference>
<dbReference type="GO" id="GO:0005634">
    <property type="term" value="C:nucleus"/>
    <property type="evidence" value="ECO:0007669"/>
    <property type="project" value="UniProtKB-SubCell"/>
</dbReference>
<gene>
    <name evidence="4" type="ORF">M9458_021264</name>
</gene>
<keyword evidence="5" id="KW-1185">Reference proteome</keyword>
<accession>A0ABD0Q6Q4</accession>
<dbReference type="InterPro" id="IPR038718">
    <property type="entry name" value="SNF2-like_sf"/>
</dbReference>
<dbReference type="Proteomes" id="UP001529510">
    <property type="component" value="Unassembled WGS sequence"/>
</dbReference>
<evidence type="ECO:0000259" key="3">
    <source>
        <dbReference type="PROSITE" id="PS51192"/>
    </source>
</evidence>